<reference evidence="2 3" key="1">
    <citation type="journal article" date="2017" name="Genome Biol. Evol.">
        <title>Phytophthora megakarya and P. palmivora, closely related causal agents of cacao black pod rot, underwent increases in genome sizes and gene numbers by different mechanisms.</title>
        <authorList>
            <person name="Ali S.S."/>
            <person name="Shao J."/>
            <person name="Lary D.J."/>
            <person name="Kronmiller B."/>
            <person name="Shen D."/>
            <person name="Strem M.D."/>
            <person name="Amoako-Attah I."/>
            <person name="Akrofi A.Y."/>
            <person name="Begoude B.A."/>
            <person name="Ten Hoopen G.M."/>
            <person name="Coulibaly K."/>
            <person name="Kebe B.I."/>
            <person name="Melnick R.L."/>
            <person name="Guiltinan M.J."/>
            <person name="Tyler B.M."/>
            <person name="Meinhardt L.W."/>
            <person name="Bailey B.A."/>
        </authorList>
    </citation>
    <scope>NUCLEOTIDE SEQUENCE [LARGE SCALE GENOMIC DNA]</scope>
    <source>
        <strain evidence="3">sbr112.9</strain>
    </source>
</reference>
<dbReference type="AlphaFoldDB" id="A0A2P4XVX6"/>
<organism evidence="2 3">
    <name type="scientific">Phytophthora palmivora</name>
    <dbReference type="NCBI Taxonomy" id="4796"/>
    <lineage>
        <taxon>Eukaryota</taxon>
        <taxon>Sar</taxon>
        <taxon>Stramenopiles</taxon>
        <taxon>Oomycota</taxon>
        <taxon>Peronosporomycetes</taxon>
        <taxon>Peronosporales</taxon>
        <taxon>Peronosporaceae</taxon>
        <taxon>Phytophthora</taxon>
    </lineage>
</organism>
<sequence length="74" mass="8534">MHQYLMHGTFTSIRILPRTSRAKERQQWQSTTAENLKLGSNNAQLKQTMNDLYPENTPKSKAKLYPQTATKPLT</sequence>
<comment type="caution">
    <text evidence="2">The sequence shown here is derived from an EMBL/GenBank/DDBJ whole genome shotgun (WGS) entry which is preliminary data.</text>
</comment>
<evidence type="ECO:0000313" key="3">
    <source>
        <dbReference type="Proteomes" id="UP000237271"/>
    </source>
</evidence>
<protein>
    <submittedName>
        <fullName evidence="2">Uncharacterized protein</fullName>
    </submittedName>
</protein>
<accession>A0A2P4XVX6</accession>
<dbReference type="Proteomes" id="UP000237271">
    <property type="component" value="Unassembled WGS sequence"/>
</dbReference>
<evidence type="ECO:0000313" key="2">
    <source>
        <dbReference type="EMBL" id="POM69707.1"/>
    </source>
</evidence>
<dbReference type="EMBL" id="NCKW01007828">
    <property type="protein sequence ID" value="POM69707.1"/>
    <property type="molecule type" value="Genomic_DNA"/>
</dbReference>
<feature type="region of interest" description="Disordered" evidence="1">
    <location>
        <begin position="54"/>
        <end position="74"/>
    </location>
</feature>
<keyword evidence="3" id="KW-1185">Reference proteome</keyword>
<name>A0A2P4XVX6_9STRA</name>
<proteinExistence type="predicted"/>
<evidence type="ECO:0000256" key="1">
    <source>
        <dbReference type="SAM" id="MobiDB-lite"/>
    </source>
</evidence>
<gene>
    <name evidence="2" type="ORF">PHPALM_13988</name>
</gene>